<dbReference type="RefSeq" id="WP_170311350.1">
    <property type="nucleotide sequence ID" value="NZ_SSHJ02000007.1"/>
</dbReference>
<comment type="caution">
    <text evidence="1">The sequence shown here is derived from an EMBL/GenBank/DDBJ whole genome shotgun (WGS) entry which is preliminary data.</text>
</comment>
<keyword evidence="2" id="KW-1185">Reference proteome</keyword>
<organism evidence="1 2">
    <name type="scientific">Pedobacter ureilyticus</name>
    <dbReference type="NCBI Taxonomy" id="1393051"/>
    <lineage>
        <taxon>Bacteria</taxon>
        <taxon>Pseudomonadati</taxon>
        <taxon>Bacteroidota</taxon>
        <taxon>Sphingobacteriia</taxon>
        <taxon>Sphingobacteriales</taxon>
        <taxon>Sphingobacteriaceae</taxon>
        <taxon>Pedobacter</taxon>
    </lineage>
</organism>
<dbReference type="Proteomes" id="UP001517247">
    <property type="component" value="Unassembled WGS sequence"/>
</dbReference>
<dbReference type="EMBL" id="SSHJ02000007">
    <property type="protein sequence ID" value="MFN0256625.1"/>
    <property type="molecule type" value="Genomic_DNA"/>
</dbReference>
<sequence>MQPRFLFLFIDGKEIGPAGYEAKEIPTTALRPELASGDGGLKEDATTA</sequence>
<protein>
    <submittedName>
        <fullName evidence="1">Uncharacterized protein</fullName>
    </submittedName>
</protein>
<gene>
    <name evidence="1" type="ORF">E6A44_013640</name>
</gene>
<proteinExistence type="predicted"/>
<evidence type="ECO:0000313" key="2">
    <source>
        <dbReference type="Proteomes" id="UP001517247"/>
    </source>
</evidence>
<name>A0ABW9J9P6_9SPHI</name>
<evidence type="ECO:0000313" key="1">
    <source>
        <dbReference type="EMBL" id="MFN0256625.1"/>
    </source>
</evidence>
<accession>A0ABW9J9P6</accession>
<reference evidence="1 2" key="1">
    <citation type="submission" date="2024-12" db="EMBL/GenBank/DDBJ databases">
        <authorList>
            <person name="Hu S."/>
        </authorList>
    </citation>
    <scope>NUCLEOTIDE SEQUENCE [LARGE SCALE GENOMIC DNA]</scope>
    <source>
        <strain evidence="1 2">THG-T11</strain>
    </source>
</reference>